<keyword evidence="2 10" id="KW-0547">Nucleotide-binding</keyword>
<evidence type="ECO:0000256" key="3">
    <source>
        <dbReference type="ARBA" id="ARBA00022801"/>
    </source>
</evidence>
<protein>
    <recommendedName>
        <fullName evidence="11">ATP-dependent DNA helicase</fullName>
        <ecNumber evidence="11">5.6.2.4</ecNumber>
    </recommendedName>
</protein>
<evidence type="ECO:0000256" key="12">
    <source>
        <dbReference type="SAM" id="MobiDB-lite"/>
    </source>
</evidence>
<dbReference type="GO" id="GO:0005829">
    <property type="term" value="C:cytosol"/>
    <property type="evidence" value="ECO:0007669"/>
    <property type="project" value="TreeGrafter"/>
</dbReference>
<keyword evidence="4 10" id="KW-0347">Helicase</keyword>
<feature type="region of interest" description="Disordered" evidence="12">
    <location>
        <begin position="774"/>
        <end position="812"/>
    </location>
</feature>
<dbReference type="GO" id="GO:0005524">
    <property type="term" value="F:ATP binding"/>
    <property type="evidence" value="ECO:0007669"/>
    <property type="project" value="UniProtKB-UniRule"/>
</dbReference>
<evidence type="ECO:0000256" key="9">
    <source>
        <dbReference type="ARBA" id="ARBA00048988"/>
    </source>
</evidence>
<dbReference type="Proteomes" id="UP001165143">
    <property type="component" value="Unassembled WGS sequence"/>
</dbReference>
<dbReference type="Gene3D" id="1.10.10.160">
    <property type="match status" value="1"/>
</dbReference>
<dbReference type="AlphaFoldDB" id="A0A9W6PFW0"/>
<feature type="domain" description="UvrD-like helicase ATP-binding" evidence="13">
    <location>
        <begin position="92"/>
        <end position="397"/>
    </location>
</feature>
<comment type="similarity">
    <text evidence="1 11">Belongs to the helicase family. UvrD subfamily.</text>
</comment>
<accession>A0A9W6PFW0</accession>
<evidence type="ECO:0000256" key="4">
    <source>
        <dbReference type="ARBA" id="ARBA00022806"/>
    </source>
</evidence>
<dbReference type="Gene3D" id="1.10.486.10">
    <property type="entry name" value="PCRA, domain 4"/>
    <property type="match status" value="1"/>
</dbReference>
<dbReference type="EC" id="5.6.2.4" evidence="11"/>
<dbReference type="CDD" id="cd17932">
    <property type="entry name" value="DEXQc_UvrD"/>
    <property type="match status" value="1"/>
</dbReference>
<dbReference type="Gene3D" id="3.40.50.300">
    <property type="entry name" value="P-loop containing nucleotide triphosphate hydrolases"/>
    <property type="match status" value="2"/>
</dbReference>
<evidence type="ECO:0000256" key="6">
    <source>
        <dbReference type="ARBA" id="ARBA00023125"/>
    </source>
</evidence>
<dbReference type="GO" id="GO:0033202">
    <property type="term" value="C:DNA helicase complex"/>
    <property type="evidence" value="ECO:0007669"/>
    <property type="project" value="TreeGrafter"/>
</dbReference>
<feature type="compositionally biased region" description="Low complexity" evidence="12">
    <location>
        <begin position="778"/>
        <end position="800"/>
    </location>
</feature>
<dbReference type="PROSITE" id="PS51217">
    <property type="entry name" value="UVRD_HELICASE_CTER"/>
    <property type="match status" value="1"/>
</dbReference>
<dbReference type="Pfam" id="PF21196">
    <property type="entry name" value="PcrA_UvrD_tudor"/>
    <property type="match status" value="1"/>
</dbReference>
<dbReference type="GO" id="GO:0003677">
    <property type="term" value="F:DNA binding"/>
    <property type="evidence" value="ECO:0007669"/>
    <property type="project" value="UniProtKB-KW"/>
</dbReference>
<feature type="domain" description="UvrD-like helicase C-terminal" evidence="14">
    <location>
        <begin position="398"/>
        <end position="688"/>
    </location>
</feature>
<name>A0A9W6PFW0_9ACTN</name>
<evidence type="ECO:0000256" key="8">
    <source>
        <dbReference type="ARBA" id="ARBA00034617"/>
    </source>
</evidence>
<evidence type="ECO:0000256" key="7">
    <source>
        <dbReference type="ARBA" id="ARBA00023235"/>
    </source>
</evidence>
<sequence length="876" mass="95845">MSSLFDDLPLPGFERPAVGSSPRPAAQQWSEEEAPPPDEPDEPYDAGPYDGAYEEELPDGLFATDHAAEAERDAWHRNGAARTVVDPAQLLEGMNDPQREAVLHAGSPLLIVAGAGSGKTRVLTHRIAHLLAARGVQPGEILAITFTNKAAGEMRERVEALVGPRAKAMWVSTFHSACVRILRREAKQLGMNSSFSIYDSADSQRLMALVCRDLDLDPKQFPPKSFTSKISNLKNELIDEETYADQAANPTEKKLAEAYFLYQRRLREANALDFDDIIMATVNLLQAFPAVAEHYRRRFRHILVDEYQDTNHAQYTLVRELSGGSAGQAPRRTVDGDHVNPAEAGLAQVPPAELCVVGDADQSIYAFRGATIRNILQFEEDYPNATTILLEQNYRSTQTILSAANSVIERNTNRRKKNLWTAGDQGEQVVGYVADDEHGEAQFIAEEIDRLTDAGDARPGDVAIFYRTNAQSRVFEEVFIRVGLPYKVVGGVRFYERREVKDVLAYLRVLSNPEDTVPLRRILNVPKRGIGERAEAMIDALASRERISFAAALRRVDEAYGMAARSANAVKKFNELLAGLRQVVDSGAGPAAVLEAVLEETGYLAELQSSTDPQDETRVENLQELASVALEYEKDPGERPEGDEGPPVGSLADFLERVALVADSDQIPDGEEDGAGVITMMTLHTAKGLEFPVVFLTGMEDGIFPHMRALNQAKELEEERRLAYVGLTRARQRLYLTRSVLRSAWGQPSYNPASRFLEEIPEKLIEWKRTGAAAVPPSRGYSSSGSGSSSGSYGSSRGSGFSTAASPKAGWGKSARTVTDREVVALAVGDRVSHDSFGLGTVVGVEGVGDRAKATVDFGSAGRKVLLLRYAPVEKL</sequence>
<reference evidence="15" key="1">
    <citation type="submission" date="2023-02" db="EMBL/GenBank/DDBJ databases">
        <title>Kitasatospora phosalacinea NBRC 14362.</title>
        <authorList>
            <person name="Ichikawa N."/>
            <person name="Sato H."/>
            <person name="Tonouchi N."/>
        </authorList>
    </citation>
    <scope>NUCLEOTIDE SEQUENCE</scope>
    <source>
        <strain evidence="15">NBRC 14362</strain>
    </source>
</reference>
<comment type="catalytic activity">
    <reaction evidence="9 11">
        <text>ATP + H2O = ADP + phosphate + H(+)</text>
        <dbReference type="Rhea" id="RHEA:13065"/>
        <dbReference type="ChEBI" id="CHEBI:15377"/>
        <dbReference type="ChEBI" id="CHEBI:15378"/>
        <dbReference type="ChEBI" id="CHEBI:30616"/>
        <dbReference type="ChEBI" id="CHEBI:43474"/>
        <dbReference type="ChEBI" id="CHEBI:456216"/>
        <dbReference type="EC" id="5.6.2.4"/>
    </reaction>
</comment>
<evidence type="ECO:0000256" key="11">
    <source>
        <dbReference type="RuleBase" id="RU364053"/>
    </source>
</evidence>
<evidence type="ECO:0000313" key="15">
    <source>
        <dbReference type="EMBL" id="GLW54168.1"/>
    </source>
</evidence>
<dbReference type="Pfam" id="PF13361">
    <property type="entry name" value="UvrD_C"/>
    <property type="match status" value="1"/>
</dbReference>
<dbReference type="PANTHER" id="PTHR11070:SF2">
    <property type="entry name" value="ATP-DEPENDENT DNA HELICASE SRS2"/>
    <property type="match status" value="1"/>
</dbReference>
<dbReference type="CDD" id="cd18807">
    <property type="entry name" value="SF1_C_UvrD"/>
    <property type="match status" value="1"/>
</dbReference>
<feature type="compositionally biased region" description="Acidic residues" evidence="12">
    <location>
        <begin position="30"/>
        <end position="44"/>
    </location>
</feature>
<keyword evidence="3 10" id="KW-0378">Hydrolase</keyword>
<dbReference type="GO" id="GO:0009314">
    <property type="term" value="P:response to radiation"/>
    <property type="evidence" value="ECO:0007669"/>
    <property type="project" value="UniProtKB-ARBA"/>
</dbReference>
<dbReference type="Pfam" id="PF00580">
    <property type="entry name" value="UvrD-helicase"/>
    <property type="match status" value="1"/>
</dbReference>
<keyword evidence="7" id="KW-0413">Isomerase</keyword>
<dbReference type="RefSeq" id="WP_033256092.1">
    <property type="nucleotide sequence ID" value="NZ_BSRX01000010.1"/>
</dbReference>
<dbReference type="NCBIfam" id="TIGR01073">
    <property type="entry name" value="pcrA"/>
    <property type="match status" value="1"/>
</dbReference>
<evidence type="ECO:0000256" key="10">
    <source>
        <dbReference type="PROSITE-ProRule" id="PRU00560"/>
    </source>
</evidence>
<dbReference type="GO" id="GO:0006260">
    <property type="term" value="P:DNA replication"/>
    <property type="evidence" value="ECO:0007669"/>
    <property type="project" value="InterPro"/>
</dbReference>
<keyword evidence="5 10" id="KW-0067">ATP-binding</keyword>
<dbReference type="GO" id="GO:0043138">
    <property type="term" value="F:3'-5' DNA helicase activity"/>
    <property type="evidence" value="ECO:0007669"/>
    <property type="project" value="UniProtKB-EC"/>
</dbReference>
<dbReference type="PROSITE" id="PS51198">
    <property type="entry name" value="UVRD_HELICASE_ATP_BIND"/>
    <property type="match status" value="1"/>
</dbReference>
<dbReference type="GO" id="GO:0016787">
    <property type="term" value="F:hydrolase activity"/>
    <property type="evidence" value="ECO:0007669"/>
    <property type="project" value="UniProtKB-UniRule"/>
</dbReference>
<comment type="caution">
    <text evidence="15">The sequence shown here is derived from an EMBL/GenBank/DDBJ whole genome shotgun (WGS) entry which is preliminary data.</text>
</comment>
<feature type="region of interest" description="Disordered" evidence="12">
    <location>
        <begin position="1"/>
        <end position="55"/>
    </location>
</feature>
<dbReference type="FunFam" id="1.10.486.10:FF:000003">
    <property type="entry name" value="ATP-dependent DNA helicase"/>
    <property type="match status" value="1"/>
</dbReference>
<proteinExistence type="inferred from homology"/>
<dbReference type="InterPro" id="IPR005751">
    <property type="entry name" value="ATP-dep_DNA_helicase_PcrA"/>
</dbReference>
<dbReference type="InterPro" id="IPR014017">
    <property type="entry name" value="DNA_helicase_UvrD-like_C"/>
</dbReference>
<dbReference type="InterPro" id="IPR000212">
    <property type="entry name" value="DNA_helicase_UvrD/REP"/>
</dbReference>
<dbReference type="InterPro" id="IPR014016">
    <property type="entry name" value="UvrD-like_ATP-bd"/>
</dbReference>
<organism evidence="15 16">
    <name type="scientific">Kitasatospora phosalacinea</name>
    <dbReference type="NCBI Taxonomy" id="2065"/>
    <lineage>
        <taxon>Bacteria</taxon>
        <taxon>Bacillati</taxon>
        <taxon>Actinomycetota</taxon>
        <taxon>Actinomycetes</taxon>
        <taxon>Kitasatosporales</taxon>
        <taxon>Streptomycetaceae</taxon>
        <taxon>Kitasatospora</taxon>
    </lineage>
</organism>
<dbReference type="FunFam" id="1.10.10.160:FF:000001">
    <property type="entry name" value="ATP-dependent DNA helicase"/>
    <property type="match status" value="1"/>
</dbReference>
<evidence type="ECO:0000256" key="2">
    <source>
        <dbReference type="ARBA" id="ARBA00022741"/>
    </source>
</evidence>
<dbReference type="SUPFAM" id="SSF52540">
    <property type="entry name" value="P-loop containing nucleoside triphosphate hydrolases"/>
    <property type="match status" value="1"/>
</dbReference>
<dbReference type="InterPro" id="IPR013986">
    <property type="entry name" value="DExx_box_DNA_helicase_dom_sf"/>
</dbReference>
<evidence type="ECO:0000259" key="13">
    <source>
        <dbReference type="PROSITE" id="PS51198"/>
    </source>
</evidence>
<keyword evidence="6 11" id="KW-0238">DNA-binding</keyword>
<dbReference type="GO" id="GO:0000725">
    <property type="term" value="P:recombinational repair"/>
    <property type="evidence" value="ECO:0007669"/>
    <property type="project" value="TreeGrafter"/>
</dbReference>
<dbReference type="PANTHER" id="PTHR11070">
    <property type="entry name" value="UVRD / RECB / PCRA DNA HELICASE FAMILY MEMBER"/>
    <property type="match status" value="1"/>
</dbReference>
<evidence type="ECO:0000259" key="14">
    <source>
        <dbReference type="PROSITE" id="PS51217"/>
    </source>
</evidence>
<dbReference type="InterPro" id="IPR027417">
    <property type="entry name" value="P-loop_NTPase"/>
</dbReference>
<evidence type="ECO:0000256" key="1">
    <source>
        <dbReference type="ARBA" id="ARBA00009922"/>
    </source>
</evidence>
<evidence type="ECO:0000256" key="5">
    <source>
        <dbReference type="ARBA" id="ARBA00022840"/>
    </source>
</evidence>
<comment type="catalytic activity">
    <reaction evidence="8">
        <text>Couples ATP hydrolysis with the unwinding of duplex DNA by translocating in the 3'-5' direction.</text>
        <dbReference type="EC" id="5.6.2.4"/>
    </reaction>
</comment>
<gene>
    <name evidence="15" type="ORF">Kpho01_21790</name>
</gene>
<feature type="binding site" evidence="10">
    <location>
        <begin position="113"/>
        <end position="120"/>
    </location>
    <ligand>
        <name>ATP</name>
        <dbReference type="ChEBI" id="CHEBI:30616"/>
    </ligand>
</feature>
<dbReference type="OrthoDB" id="4812256at2"/>
<evidence type="ECO:0000313" key="16">
    <source>
        <dbReference type="Proteomes" id="UP001165143"/>
    </source>
</evidence>
<dbReference type="EMBL" id="BSRX01000010">
    <property type="protein sequence ID" value="GLW54168.1"/>
    <property type="molecule type" value="Genomic_DNA"/>
</dbReference>